<dbReference type="Gene3D" id="3.60.10.10">
    <property type="entry name" value="Endonuclease/exonuclease/phosphatase"/>
    <property type="match status" value="1"/>
</dbReference>
<keyword evidence="6" id="KW-1185">Reference proteome</keyword>
<dbReference type="InterPro" id="IPR028994">
    <property type="entry name" value="Integrin_alpha_N"/>
</dbReference>
<dbReference type="InterPro" id="IPR005135">
    <property type="entry name" value="Endo/exonuclease/phosphatase"/>
</dbReference>
<dbReference type="Pfam" id="PF13517">
    <property type="entry name" value="FG-GAP_3"/>
    <property type="match status" value="2"/>
</dbReference>
<dbReference type="InterPro" id="IPR013517">
    <property type="entry name" value="FG-GAP"/>
</dbReference>
<feature type="region of interest" description="Disordered" evidence="2">
    <location>
        <begin position="555"/>
        <end position="576"/>
    </location>
</feature>
<accession>A0A8J3VR45</accession>
<evidence type="ECO:0000256" key="1">
    <source>
        <dbReference type="ARBA" id="ARBA00022729"/>
    </source>
</evidence>
<sequence length="582" mass="61054">MRLALRTLLLLPVAALLGLGAVPTEASAAVTDPELRVVTWNICGEAGGLPGSDAYCPYRNDPAAKAAEIAKVVVENDANVVLLQEVCGGEDGSQLSLLAADLGPQWSVRHAAAQRPADGASYCRGVGANDLKGDIGEAVAVKATITETTIQPTVPATPAVNLQQLPILCVRTLEWTTRICTTHVLADANDPRRAGQIDNIRSAVWPDRYDLVLGGDFNLFPDSALLAPLEDAFDECDRHSYATGDAVNEVTHHAWSGDDEVWRKRDHIFAAVPGAGTLFHHCDADLSEVDLSHYGLPDGPTGYSDHAPLIGYLRTRTPAAATVPGDLTGDGRPDLTAIDSSGRLRLYEGRGDGSVVWPNGIIGTGGWSGAAISHRGDFTGDGTEDIVARVGDSLWVYPNQGYGRLGTRVAIGASGWSGVSQVVSVGDLTGDGYPDVVAIRGDQLYLYPGDPAHRPALLAPRLIGTGGWSPMTLTAPGDADHDGRPDLLVRDTGSGILYLYRGQPDGTFGNRTVFGTRGWTLDNRPLLAAGDADGNGTADLWATAGDATLQFYAGGTDSSGNPADGPRTQVGDSGWDAITRIA</sequence>
<dbReference type="PANTHER" id="PTHR46580">
    <property type="entry name" value="SENSOR KINASE-RELATED"/>
    <property type="match status" value="1"/>
</dbReference>
<reference evidence="5" key="1">
    <citation type="submission" date="2021-01" db="EMBL/GenBank/DDBJ databases">
        <title>Whole genome shotgun sequence of Rugosimonospora africana NBRC 104875.</title>
        <authorList>
            <person name="Komaki H."/>
            <person name="Tamura T."/>
        </authorList>
    </citation>
    <scope>NUCLEOTIDE SEQUENCE</scope>
    <source>
        <strain evidence="5">NBRC 104875</strain>
    </source>
</reference>
<dbReference type="Pfam" id="PF03372">
    <property type="entry name" value="Exo_endo_phos"/>
    <property type="match status" value="1"/>
</dbReference>
<comment type="caution">
    <text evidence="5">The sequence shown here is derived from an EMBL/GenBank/DDBJ whole genome shotgun (WGS) entry which is preliminary data.</text>
</comment>
<evidence type="ECO:0000259" key="4">
    <source>
        <dbReference type="Pfam" id="PF03372"/>
    </source>
</evidence>
<dbReference type="SUPFAM" id="SSF56219">
    <property type="entry name" value="DNase I-like"/>
    <property type="match status" value="1"/>
</dbReference>
<evidence type="ECO:0000313" key="6">
    <source>
        <dbReference type="Proteomes" id="UP000642748"/>
    </source>
</evidence>
<dbReference type="Proteomes" id="UP000642748">
    <property type="component" value="Unassembled WGS sequence"/>
</dbReference>
<dbReference type="GO" id="GO:0003824">
    <property type="term" value="F:catalytic activity"/>
    <property type="evidence" value="ECO:0007669"/>
    <property type="project" value="InterPro"/>
</dbReference>
<dbReference type="Gene3D" id="2.130.10.130">
    <property type="entry name" value="Integrin alpha, N-terminal"/>
    <property type="match status" value="2"/>
</dbReference>
<dbReference type="AlphaFoldDB" id="A0A8J3VR45"/>
<evidence type="ECO:0000313" key="5">
    <source>
        <dbReference type="EMBL" id="GIH15176.1"/>
    </source>
</evidence>
<organism evidence="5 6">
    <name type="scientific">Rugosimonospora africana</name>
    <dbReference type="NCBI Taxonomy" id="556532"/>
    <lineage>
        <taxon>Bacteria</taxon>
        <taxon>Bacillati</taxon>
        <taxon>Actinomycetota</taxon>
        <taxon>Actinomycetes</taxon>
        <taxon>Micromonosporales</taxon>
        <taxon>Micromonosporaceae</taxon>
        <taxon>Rugosimonospora</taxon>
    </lineage>
</organism>
<feature type="signal peptide" evidence="3">
    <location>
        <begin position="1"/>
        <end position="28"/>
    </location>
</feature>
<proteinExistence type="predicted"/>
<dbReference type="PANTHER" id="PTHR46580:SF4">
    <property type="entry name" value="ATP_GTP-BINDING PROTEIN"/>
    <property type="match status" value="1"/>
</dbReference>
<evidence type="ECO:0000256" key="2">
    <source>
        <dbReference type="SAM" id="MobiDB-lite"/>
    </source>
</evidence>
<name>A0A8J3VR45_9ACTN</name>
<dbReference type="InterPro" id="IPR036691">
    <property type="entry name" value="Endo/exonu/phosph_ase_sf"/>
</dbReference>
<evidence type="ECO:0000256" key="3">
    <source>
        <dbReference type="SAM" id="SignalP"/>
    </source>
</evidence>
<dbReference type="EMBL" id="BONZ01000031">
    <property type="protein sequence ID" value="GIH15176.1"/>
    <property type="molecule type" value="Genomic_DNA"/>
</dbReference>
<feature type="domain" description="Endonuclease/exonuclease/phosphatase" evidence="4">
    <location>
        <begin position="38"/>
        <end position="270"/>
    </location>
</feature>
<keyword evidence="1 3" id="KW-0732">Signal</keyword>
<dbReference type="SUPFAM" id="SSF69318">
    <property type="entry name" value="Integrin alpha N-terminal domain"/>
    <property type="match status" value="1"/>
</dbReference>
<feature type="chain" id="PRO_5035169730" description="Endonuclease/exonuclease/phosphatase domain-containing protein" evidence="3">
    <location>
        <begin position="29"/>
        <end position="582"/>
    </location>
</feature>
<protein>
    <recommendedName>
        <fullName evidence="4">Endonuclease/exonuclease/phosphatase domain-containing protein</fullName>
    </recommendedName>
</protein>
<dbReference type="RefSeq" id="WP_203918815.1">
    <property type="nucleotide sequence ID" value="NZ_BONZ01000031.1"/>
</dbReference>
<gene>
    <name evidence="5" type="ORF">Raf01_33480</name>
</gene>